<name>A0AAN7AZB7_9PEZI</name>
<feature type="region of interest" description="Disordered" evidence="2">
    <location>
        <begin position="71"/>
        <end position="120"/>
    </location>
</feature>
<feature type="compositionally biased region" description="Low complexity" evidence="2">
    <location>
        <begin position="71"/>
        <end position="83"/>
    </location>
</feature>
<proteinExistence type="predicted"/>
<keyword evidence="4" id="KW-1185">Reference proteome</keyword>
<comment type="caution">
    <text evidence="3">The sequence shown here is derived from an EMBL/GenBank/DDBJ whole genome shotgun (WGS) entry which is preliminary data.</text>
</comment>
<reference evidence="3" key="2">
    <citation type="submission" date="2023-05" db="EMBL/GenBank/DDBJ databases">
        <authorList>
            <consortium name="Lawrence Berkeley National Laboratory"/>
            <person name="Steindorff A."/>
            <person name="Hensen N."/>
            <person name="Bonometti L."/>
            <person name="Westerberg I."/>
            <person name="Brannstrom I.O."/>
            <person name="Guillou S."/>
            <person name="Cros-Aarteil S."/>
            <person name="Calhoun S."/>
            <person name="Haridas S."/>
            <person name="Kuo A."/>
            <person name="Mondo S."/>
            <person name="Pangilinan J."/>
            <person name="Riley R."/>
            <person name="Labutti K."/>
            <person name="Andreopoulos B."/>
            <person name="Lipzen A."/>
            <person name="Chen C."/>
            <person name="Yanf M."/>
            <person name="Daum C."/>
            <person name="Ng V."/>
            <person name="Clum A."/>
            <person name="Ohm R."/>
            <person name="Martin F."/>
            <person name="Silar P."/>
            <person name="Natvig D."/>
            <person name="Lalanne C."/>
            <person name="Gautier V."/>
            <person name="Ament-Velasquez S.L."/>
            <person name="Kruys A."/>
            <person name="Hutchinson M.I."/>
            <person name="Powell A.J."/>
            <person name="Barry K."/>
            <person name="Miller A.N."/>
            <person name="Grigoriev I.V."/>
            <person name="Debuchy R."/>
            <person name="Gladieux P."/>
            <person name="Thoren M.H."/>
            <person name="Johannesson H."/>
        </authorList>
    </citation>
    <scope>NUCLEOTIDE SEQUENCE</scope>
    <source>
        <strain evidence="3">CBS 315.58</strain>
    </source>
</reference>
<feature type="compositionally biased region" description="Low complexity" evidence="2">
    <location>
        <begin position="90"/>
        <end position="104"/>
    </location>
</feature>
<organism evidence="3 4">
    <name type="scientific">Triangularia verruculosa</name>
    <dbReference type="NCBI Taxonomy" id="2587418"/>
    <lineage>
        <taxon>Eukaryota</taxon>
        <taxon>Fungi</taxon>
        <taxon>Dikarya</taxon>
        <taxon>Ascomycota</taxon>
        <taxon>Pezizomycotina</taxon>
        <taxon>Sordariomycetes</taxon>
        <taxon>Sordariomycetidae</taxon>
        <taxon>Sordariales</taxon>
        <taxon>Podosporaceae</taxon>
        <taxon>Triangularia</taxon>
    </lineage>
</organism>
<dbReference type="Proteomes" id="UP001303160">
    <property type="component" value="Unassembled WGS sequence"/>
</dbReference>
<feature type="coiled-coil region" evidence="1">
    <location>
        <begin position="217"/>
        <end position="247"/>
    </location>
</feature>
<dbReference type="EMBL" id="MU863895">
    <property type="protein sequence ID" value="KAK4202750.1"/>
    <property type="molecule type" value="Genomic_DNA"/>
</dbReference>
<gene>
    <name evidence="3" type="ORF">QBC40DRAFT_276077</name>
</gene>
<evidence type="ECO:0000313" key="3">
    <source>
        <dbReference type="EMBL" id="KAK4202750.1"/>
    </source>
</evidence>
<sequence length="248" mass="27016">MAASNPNRFSFRNPFTFFTSSSTTTTNNNNNNSDNTNNKSRPNSPRKSISRPNSPISSSFWSSLYRKTSSTSANTSSTTMSSSPVQSPGEPLSLTSSPATSLEEGYFPSLPTNPNSASSHLKPNAICGTCGSRSTESLVPPSVSTAAAVPPVIKRNATAPVIHVQPPVPGRKQIRVDPLSTQFPKPAAELSVEELMARKPGRWTLTQWVEKQKVVVVDEERKVKDDAEKRRREMEEVKRELRALASGL</sequence>
<feature type="compositionally biased region" description="Polar residues" evidence="2">
    <location>
        <begin position="110"/>
        <end position="120"/>
    </location>
</feature>
<feature type="region of interest" description="Disordered" evidence="2">
    <location>
        <begin position="1"/>
        <end position="55"/>
    </location>
</feature>
<reference evidence="3" key="1">
    <citation type="journal article" date="2023" name="Mol. Phylogenet. Evol.">
        <title>Genome-scale phylogeny and comparative genomics of the fungal order Sordariales.</title>
        <authorList>
            <person name="Hensen N."/>
            <person name="Bonometti L."/>
            <person name="Westerberg I."/>
            <person name="Brannstrom I.O."/>
            <person name="Guillou S."/>
            <person name="Cros-Aarteil S."/>
            <person name="Calhoun S."/>
            <person name="Haridas S."/>
            <person name="Kuo A."/>
            <person name="Mondo S."/>
            <person name="Pangilinan J."/>
            <person name="Riley R."/>
            <person name="LaButti K."/>
            <person name="Andreopoulos B."/>
            <person name="Lipzen A."/>
            <person name="Chen C."/>
            <person name="Yan M."/>
            <person name="Daum C."/>
            <person name="Ng V."/>
            <person name="Clum A."/>
            <person name="Steindorff A."/>
            <person name="Ohm R.A."/>
            <person name="Martin F."/>
            <person name="Silar P."/>
            <person name="Natvig D.O."/>
            <person name="Lalanne C."/>
            <person name="Gautier V."/>
            <person name="Ament-Velasquez S.L."/>
            <person name="Kruys A."/>
            <person name="Hutchinson M.I."/>
            <person name="Powell A.J."/>
            <person name="Barry K."/>
            <person name="Miller A.N."/>
            <person name="Grigoriev I.V."/>
            <person name="Debuchy R."/>
            <person name="Gladieux P."/>
            <person name="Hiltunen Thoren M."/>
            <person name="Johannesson H."/>
        </authorList>
    </citation>
    <scope>NUCLEOTIDE SEQUENCE</scope>
    <source>
        <strain evidence="3">CBS 315.58</strain>
    </source>
</reference>
<accession>A0AAN7AZB7</accession>
<protein>
    <submittedName>
        <fullName evidence="3">Uncharacterized protein</fullName>
    </submittedName>
</protein>
<evidence type="ECO:0000313" key="4">
    <source>
        <dbReference type="Proteomes" id="UP001303160"/>
    </source>
</evidence>
<evidence type="ECO:0000256" key="2">
    <source>
        <dbReference type="SAM" id="MobiDB-lite"/>
    </source>
</evidence>
<dbReference type="AlphaFoldDB" id="A0AAN7AZB7"/>
<evidence type="ECO:0000256" key="1">
    <source>
        <dbReference type="SAM" id="Coils"/>
    </source>
</evidence>
<keyword evidence="1" id="KW-0175">Coiled coil</keyword>